<dbReference type="KEGG" id="aaf:AURANDRAFT_68263"/>
<comment type="caution">
    <text evidence="1">The sequence shown here is derived from an EMBL/GenBank/DDBJ whole genome shotgun (WGS) entry which is preliminary data.</text>
</comment>
<dbReference type="GO" id="GO:0006412">
    <property type="term" value="P:translation"/>
    <property type="evidence" value="ECO:0007669"/>
    <property type="project" value="InterPro"/>
</dbReference>
<dbReference type="GO" id="GO:0003735">
    <property type="term" value="F:structural constituent of ribosome"/>
    <property type="evidence" value="ECO:0007669"/>
    <property type="project" value="InterPro"/>
</dbReference>
<name>A0ABR1G7V0_AURAN</name>
<dbReference type="InterPro" id="IPR036049">
    <property type="entry name" value="Ribosomal_uL29_sf"/>
</dbReference>
<evidence type="ECO:0000313" key="2">
    <source>
        <dbReference type="Proteomes" id="UP001363151"/>
    </source>
</evidence>
<accession>A0ABR1G7V0</accession>
<dbReference type="Pfam" id="PF00831">
    <property type="entry name" value="Ribosomal_L29"/>
    <property type="match status" value="1"/>
</dbReference>
<protein>
    <submittedName>
        <fullName evidence="1">Uncharacterized protein</fullName>
    </submittedName>
</protein>
<keyword evidence="2" id="KW-1185">Reference proteome</keyword>
<reference evidence="1 2" key="1">
    <citation type="submission" date="2024-03" db="EMBL/GenBank/DDBJ databases">
        <title>Aureococcus anophagefferens CCMP1851 and Kratosvirus quantuckense: Draft genome of a second virus-susceptible host strain in the model system.</title>
        <authorList>
            <person name="Chase E."/>
            <person name="Truchon A.R."/>
            <person name="Schepens W."/>
            <person name="Wilhelm S.W."/>
        </authorList>
    </citation>
    <scope>NUCLEOTIDE SEQUENCE [LARGE SCALE GENOMIC DNA]</scope>
    <source>
        <strain evidence="1 2">CCMP1851</strain>
    </source>
</reference>
<dbReference type="InterPro" id="IPR001854">
    <property type="entry name" value="Ribosomal_uL29"/>
</dbReference>
<proteinExistence type="predicted"/>
<organism evidence="1 2">
    <name type="scientific">Aureococcus anophagefferens</name>
    <name type="common">Harmful bloom alga</name>
    <dbReference type="NCBI Taxonomy" id="44056"/>
    <lineage>
        <taxon>Eukaryota</taxon>
        <taxon>Sar</taxon>
        <taxon>Stramenopiles</taxon>
        <taxon>Ochrophyta</taxon>
        <taxon>Pelagophyceae</taxon>
        <taxon>Pelagomonadales</taxon>
        <taxon>Pelagomonadaceae</taxon>
        <taxon>Aureococcus</taxon>
    </lineage>
</organism>
<dbReference type="EMBL" id="JBBJCI010000081">
    <property type="protein sequence ID" value="KAK7249228.1"/>
    <property type="molecule type" value="Genomic_DNA"/>
</dbReference>
<dbReference type="GO" id="GO:0005840">
    <property type="term" value="C:ribosome"/>
    <property type="evidence" value="ECO:0007669"/>
    <property type="project" value="UniProtKB-KW"/>
</dbReference>
<dbReference type="SUPFAM" id="SSF46561">
    <property type="entry name" value="Ribosomal protein L29 (L29p)"/>
    <property type="match status" value="1"/>
</dbReference>
<gene>
    <name evidence="1" type="ORF">SO694_00046219</name>
</gene>
<dbReference type="NCBIfam" id="TIGR00012">
    <property type="entry name" value="L29"/>
    <property type="match status" value="1"/>
</dbReference>
<dbReference type="GO" id="GO:1990904">
    <property type="term" value="C:ribonucleoprotein complex"/>
    <property type="evidence" value="ECO:0007669"/>
    <property type="project" value="UniProtKB-KW"/>
</dbReference>
<evidence type="ECO:0000313" key="1">
    <source>
        <dbReference type="EMBL" id="KAK7249228.1"/>
    </source>
</evidence>
<dbReference type="Proteomes" id="UP001363151">
    <property type="component" value="Unassembled WGS sequence"/>
</dbReference>
<sequence>MARHLLLLLAASAVALLAPAPPVARGPSPLSMGKTVGASSRAFTKTGPRKPQSPRPEQYPDESKLAKVLTTQRNEKYDPEYADDITTAKRRLFELRMRKSQRLPFKSSEFRELRKFVARLKTQQRQDELRAQGVDLKKKQPRTRRERQRAREKRERQDTARAENRARLMARSEEQEAAKKAAAQLEL</sequence>
<dbReference type="Gene3D" id="1.10.287.310">
    <property type="match status" value="1"/>
</dbReference>